<reference evidence="1 2" key="1">
    <citation type="journal article" date="2015" name="Sci. Rep.">
        <title>Genome of the facultative scuticociliatosis pathogen Pseudocohnilembus persalinus provides insight into its virulence through horizontal gene transfer.</title>
        <authorList>
            <person name="Xiong J."/>
            <person name="Wang G."/>
            <person name="Cheng J."/>
            <person name="Tian M."/>
            <person name="Pan X."/>
            <person name="Warren A."/>
            <person name="Jiang C."/>
            <person name="Yuan D."/>
            <person name="Miao W."/>
        </authorList>
    </citation>
    <scope>NUCLEOTIDE SEQUENCE [LARGE SCALE GENOMIC DNA]</scope>
    <source>
        <strain evidence="1">36N120E</strain>
    </source>
</reference>
<comment type="caution">
    <text evidence="1">The sequence shown here is derived from an EMBL/GenBank/DDBJ whole genome shotgun (WGS) entry which is preliminary data.</text>
</comment>
<dbReference type="InParanoid" id="A0A0V0QMC8"/>
<name>A0A0V0QMC8_PSEPJ</name>
<organism evidence="1 2">
    <name type="scientific">Pseudocohnilembus persalinus</name>
    <name type="common">Ciliate</name>
    <dbReference type="NCBI Taxonomy" id="266149"/>
    <lineage>
        <taxon>Eukaryota</taxon>
        <taxon>Sar</taxon>
        <taxon>Alveolata</taxon>
        <taxon>Ciliophora</taxon>
        <taxon>Intramacronucleata</taxon>
        <taxon>Oligohymenophorea</taxon>
        <taxon>Scuticociliatia</taxon>
        <taxon>Philasterida</taxon>
        <taxon>Pseudocohnilembidae</taxon>
        <taxon>Pseudocohnilembus</taxon>
    </lineage>
</organism>
<evidence type="ECO:0000313" key="2">
    <source>
        <dbReference type="Proteomes" id="UP000054937"/>
    </source>
</evidence>
<dbReference type="EMBL" id="LDAU01000133">
    <property type="protein sequence ID" value="KRX03382.1"/>
    <property type="molecule type" value="Genomic_DNA"/>
</dbReference>
<gene>
    <name evidence="1" type="ORF">PPERSA_12661</name>
</gene>
<protein>
    <submittedName>
        <fullName evidence="1">Uncharacterized protein</fullName>
    </submittedName>
</protein>
<keyword evidence="2" id="KW-1185">Reference proteome</keyword>
<dbReference type="AlphaFoldDB" id="A0A0V0QMC8"/>
<dbReference type="Proteomes" id="UP000054937">
    <property type="component" value="Unassembled WGS sequence"/>
</dbReference>
<accession>A0A0V0QMC8</accession>
<evidence type="ECO:0000313" key="1">
    <source>
        <dbReference type="EMBL" id="KRX03382.1"/>
    </source>
</evidence>
<proteinExistence type="predicted"/>
<sequence length="113" mass="12954">MKECSIQENSDIFLQDDNSEIYNLQAVQIDNPQAQNSQKNIINLNQNQNYDIDKSIPYIVNNEINGDNIAIANHDCVQSYKQQQVQKTESQLSEKDSQLSDIVMYGTKEITQI</sequence>